<evidence type="ECO:0000313" key="3">
    <source>
        <dbReference type="Proteomes" id="UP000605013"/>
    </source>
</evidence>
<comment type="caution">
    <text evidence="2">The sequence shown here is derived from an EMBL/GenBank/DDBJ whole genome shotgun (WGS) entry which is preliminary data.</text>
</comment>
<keyword evidence="1" id="KW-0732">Signal</keyword>
<name>A0ABS1WHL2_9FLAO</name>
<dbReference type="Proteomes" id="UP000605013">
    <property type="component" value="Unassembled WGS sequence"/>
</dbReference>
<protein>
    <submittedName>
        <fullName evidence="2">Uncharacterized protein</fullName>
    </submittedName>
</protein>
<dbReference type="EMBL" id="JAEMEF010000001">
    <property type="protein sequence ID" value="MBL7558607.1"/>
    <property type="molecule type" value="Genomic_DNA"/>
</dbReference>
<reference evidence="2 3" key="1">
    <citation type="submission" date="2020-12" db="EMBL/GenBank/DDBJ databases">
        <title>Olleya sediminilitoris sp. nov., isolated from a tidal flat.</title>
        <authorList>
            <person name="Park S."/>
            <person name="Yoon J.-H."/>
        </authorList>
    </citation>
    <scope>NUCLEOTIDE SEQUENCE [LARGE SCALE GENOMIC DNA]</scope>
    <source>
        <strain evidence="2 3">YSTF-M6</strain>
    </source>
</reference>
<feature type="chain" id="PRO_5045362778" evidence="1">
    <location>
        <begin position="23"/>
        <end position="194"/>
    </location>
</feature>
<accession>A0ABS1WHL2</accession>
<organism evidence="2 3">
    <name type="scientific">Olleya sediminilitoris</name>
    <dbReference type="NCBI Taxonomy" id="2795739"/>
    <lineage>
        <taxon>Bacteria</taxon>
        <taxon>Pseudomonadati</taxon>
        <taxon>Bacteroidota</taxon>
        <taxon>Flavobacteriia</taxon>
        <taxon>Flavobacteriales</taxon>
        <taxon>Flavobacteriaceae</taxon>
    </lineage>
</organism>
<keyword evidence="3" id="KW-1185">Reference proteome</keyword>
<evidence type="ECO:0000256" key="1">
    <source>
        <dbReference type="SAM" id="SignalP"/>
    </source>
</evidence>
<proteinExistence type="predicted"/>
<sequence>MKNFTKNLLVLAIVFATLSSTATEMKTLFNKEDGKTLLMFDNVNEGDQLLVKDAFGLILYKEAIKTSGEYNKSFDLTTLPNGNYIFELDKNYQIRIYPFIVEANKVTFNKKQLSVINKPKVSSDNHTIYITAFNAEKSDYSIEILYKDSETIYSETIKNTTSIGKRFKLLEDKDDDYKVVITANNRTFTYDVNL</sequence>
<gene>
    <name evidence="2" type="ORF">JAO71_02230</name>
</gene>
<dbReference type="RefSeq" id="WP_202998563.1">
    <property type="nucleotide sequence ID" value="NZ_JAEMEF010000001.1"/>
</dbReference>
<feature type="signal peptide" evidence="1">
    <location>
        <begin position="1"/>
        <end position="22"/>
    </location>
</feature>
<evidence type="ECO:0000313" key="2">
    <source>
        <dbReference type="EMBL" id="MBL7558607.1"/>
    </source>
</evidence>